<dbReference type="EMBL" id="CADCTJ010000125">
    <property type="protein sequence ID" value="CAA9217938.1"/>
    <property type="molecule type" value="Genomic_DNA"/>
</dbReference>
<proteinExistence type="predicted"/>
<dbReference type="SUPFAM" id="SSF55874">
    <property type="entry name" value="ATPase domain of HSP90 chaperone/DNA topoisomerase II/histidine kinase"/>
    <property type="match status" value="1"/>
</dbReference>
<dbReference type="Gene3D" id="3.30.565.10">
    <property type="entry name" value="Histidine kinase-like ATPase, C-terminal domain"/>
    <property type="match status" value="1"/>
</dbReference>
<dbReference type="AlphaFoldDB" id="A0A6J4HAC6"/>
<accession>A0A6J4HAC6</accession>
<dbReference type="Pfam" id="PF06580">
    <property type="entry name" value="His_kinase"/>
    <property type="match status" value="1"/>
</dbReference>
<dbReference type="PANTHER" id="PTHR34220">
    <property type="entry name" value="SENSOR HISTIDINE KINASE YPDA"/>
    <property type="match status" value="1"/>
</dbReference>
<evidence type="ECO:0000259" key="1">
    <source>
        <dbReference type="Pfam" id="PF06580"/>
    </source>
</evidence>
<evidence type="ECO:0000313" key="2">
    <source>
        <dbReference type="EMBL" id="CAA9217938.1"/>
    </source>
</evidence>
<gene>
    <name evidence="2" type="ORF">AVDCRST_MAG95-399</name>
</gene>
<keyword evidence="2" id="KW-0418">Kinase</keyword>
<sequence length="201" mass="22244">MFNTLNNLYALTLTQSAQAPEVVLKLSGLLRYMLYECNVNHVALTRELSLLNDYLALEQLRYGDRLDLSVNISGDLDGKLIAPLLLIPFLENSFKHGASEHLDQAWITVDVTVRENTLKFKVMNAVPVTETPQGLAGGIGLLNVRKRLSLLYTGRHELRTIREGETFLVSLTIQLETALSPLGQSLVPQAPPAVQPEISLP</sequence>
<name>A0A6J4HAC6_9BACT</name>
<dbReference type="InterPro" id="IPR050640">
    <property type="entry name" value="Bact_2-comp_sensor_kinase"/>
</dbReference>
<dbReference type="PANTHER" id="PTHR34220:SF7">
    <property type="entry name" value="SENSOR HISTIDINE KINASE YPDA"/>
    <property type="match status" value="1"/>
</dbReference>
<dbReference type="GO" id="GO:0016020">
    <property type="term" value="C:membrane"/>
    <property type="evidence" value="ECO:0007669"/>
    <property type="project" value="InterPro"/>
</dbReference>
<feature type="domain" description="Signal transduction histidine kinase internal region" evidence="1">
    <location>
        <begin position="1"/>
        <end position="66"/>
    </location>
</feature>
<dbReference type="GO" id="GO:0000155">
    <property type="term" value="F:phosphorelay sensor kinase activity"/>
    <property type="evidence" value="ECO:0007669"/>
    <property type="project" value="InterPro"/>
</dbReference>
<reference evidence="2" key="1">
    <citation type="submission" date="2020-02" db="EMBL/GenBank/DDBJ databases">
        <authorList>
            <person name="Meier V. D."/>
        </authorList>
    </citation>
    <scope>NUCLEOTIDE SEQUENCE</scope>
    <source>
        <strain evidence="2">AVDCRST_MAG95</strain>
    </source>
</reference>
<protein>
    <submittedName>
        <fullName evidence="2">Putative two-component system sensor protein, no kinase domain</fullName>
    </submittedName>
</protein>
<organism evidence="2">
    <name type="scientific">uncultured Adhaeribacter sp</name>
    <dbReference type="NCBI Taxonomy" id="448109"/>
    <lineage>
        <taxon>Bacteria</taxon>
        <taxon>Pseudomonadati</taxon>
        <taxon>Bacteroidota</taxon>
        <taxon>Cytophagia</taxon>
        <taxon>Cytophagales</taxon>
        <taxon>Hymenobacteraceae</taxon>
        <taxon>Adhaeribacter</taxon>
        <taxon>environmental samples</taxon>
    </lineage>
</organism>
<dbReference type="InterPro" id="IPR010559">
    <property type="entry name" value="Sig_transdc_His_kin_internal"/>
</dbReference>
<dbReference type="InterPro" id="IPR036890">
    <property type="entry name" value="HATPase_C_sf"/>
</dbReference>
<keyword evidence="2" id="KW-0808">Transferase</keyword>